<accession>A0A806X801</accession>
<dbReference type="SMART" id="SM00420">
    <property type="entry name" value="HTH_DEOR"/>
    <property type="match status" value="1"/>
</dbReference>
<dbReference type="Pfam" id="PF08220">
    <property type="entry name" value="HTH_DeoR"/>
    <property type="match status" value="1"/>
</dbReference>
<dbReference type="KEGG" id="kle:AO703_17705"/>
<dbReference type="Gene3D" id="3.40.50.1360">
    <property type="match status" value="1"/>
</dbReference>
<evidence type="ECO:0000256" key="1">
    <source>
        <dbReference type="ARBA" id="ARBA00023015"/>
    </source>
</evidence>
<keyword evidence="3" id="KW-0804">Transcription</keyword>
<dbReference type="GO" id="GO:0003677">
    <property type="term" value="F:DNA binding"/>
    <property type="evidence" value="ECO:0007669"/>
    <property type="project" value="UniProtKB-KW"/>
</dbReference>
<dbReference type="InterPro" id="IPR018356">
    <property type="entry name" value="Tscrpt_reg_HTH_DeoR_CS"/>
</dbReference>
<dbReference type="InterPro" id="IPR001034">
    <property type="entry name" value="DeoR_HTH"/>
</dbReference>
<keyword evidence="1" id="KW-0805">Transcription regulation</keyword>
<dbReference type="PANTHER" id="PTHR30363:SF44">
    <property type="entry name" value="AGA OPERON TRANSCRIPTIONAL REPRESSOR-RELATED"/>
    <property type="match status" value="1"/>
</dbReference>
<dbReference type="OrthoDB" id="5685843at2"/>
<dbReference type="InterPro" id="IPR050313">
    <property type="entry name" value="Carb_Metab_HTH_regulators"/>
</dbReference>
<dbReference type="SUPFAM" id="SSF100950">
    <property type="entry name" value="NagB/RpiA/CoA transferase-like"/>
    <property type="match status" value="1"/>
</dbReference>
<feature type="domain" description="HTH deoR-type" evidence="4">
    <location>
        <begin position="3"/>
        <end position="58"/>
    </location>
</feature>
<gene>
    <name evidence="5" type="ORF">AO703_17705</name>
</gene>
<dbReference type="PANTHER" id="PTHR30363">
    <property type="entry name" value="HTH-TYPE TRANSCRIPTIONAL REGULATOR SRLR-RELATED"/>
    <property type="match status" value="1"/>
</dbReference>
<organism evidence="5 6">
    <name type="scientific">[Enterobacter] lignolyticus</name>
    <dbReference type="NCBI Taxonomy" id="1334193"/>
    <lineage>
        <taxon>Bacteria</taxon>
        <taxon>Pseudomonadati</taxon>
        <taxon>Pseudomonadota</taxon>
        <taxon>Gammaproteobacteria</taxon>
        <taxon>Enterobacterales</taxon>
        <taxon>Enterobacteriaceae</taxon>
        <taxon>Pluralibacter</taxon>
    </lineage>
</organism>
<dbReference type="Gene3D" id="1.10.10.10">
    <property type="entry name" value="Winged helix-like DNA-binding domain superfamily/Winged helix DNA-binding domain"/>
    <property type="match status" value="1"/>
</dbReference>
<reference evidence="6" key="1">
    <citation type="submission" date="2015-10" db="EMBL/GenBank/DDBJ databases">
        <title>Complete Genome Sequencing of Klebsiella sp. strain G5.</title>
        <authorList>
            <person name="Chan K.-G."/>
            <person name="Chen J.-W."/>
        </authorList>
    </citation>
    <scope>NUCLEOTIDE SEQUENCE [LARGE SCALE GENOMIC DNA]</scope>
    <source>
        <strain evidence="6">G5</strain>
    </source>
</reference>
<evidence type="ECO:0000256" key="2">
    <source>
        <dbReference type="ARBA" id="ARBA00023125"/>
    </source>
</evidence>
<evidence type="ECO:0000313" key="6">
    <source>
        <dbReference type="Proteomes" id="UP000069162"/>
    </source>
</evidence>
<evidence type="ECO:0000256" key="3">
    <source>
        <dbReference type="ARBA" id="ARBA00023163"/>
    </source>
</evidence>
<dbReference type="Proteomes" id="UP000069162">
    <property type="component" value="Chromosome"/>
</dbReference>
<dbReference type="RefSeq" id="WP_062741986.1">
    <property type="nucleotide sequence ID" value="NZ_CP012871.1"/>
</dbReference>
<dbReference type="AlphaFoldDB" id="A0A806X801"/>
<dbReference type="InterPro" id="IPR037171">
    <property type="entry name" value="NagB/RpiA_transferase-like"/>
</dbReference>
<dbReference type="InterPro" id="IPR036390">
    <property type="entry name" value="WH_DNA-bd_sf"/>
</dbReference>
<dbReference type="GO" id="GO:0003700">
    <property type="term" value="F:DNA-binding transcription factor activity"/>
    <property type="evidence" value="ECO:0007669"/>
    <property type="project" value="InterPro"/>
</dbReference>
<protein>
    <submittedName>
        <fullName evidence="5">DeoR family transcriptional regulator</fullName>
    </submittedName>
</protein>
<sequence length="260" mass="28241">MRPEQRRAEILTLVNEKRKVTVDFLSENFSASRETIRRDLTDLAISGQLRKFHGGATVLDTLHEGKFSARLSEYANEKKAISQLAATLFQSGESLFIDTGTTTLAFARELAVSAKELTIFTNSVSITQILASSGGNHRVFLIGGQYRDEAAENIGPIAVAQIKQFQASHVVMTVGALDTNGVMDYDLEETEIAKTMISMAKKVTVLADSSKLGRSALFSVCSLDQVDRLITDAEPQGELLAALKDAGVEVLLTNTDKKKG</sequence>
<dbReference type="InterPro" id="IPR014036">
    <property type="entry name" value="DeoR-like_C"/>
</dbReference>
<dbReference type="PROSITE" id="PS51000">
    <property type="entry name" value="HTH_DEOR_2"/>
    <property type="match status" value="1"/>
</dbReference>
<name>A0A806X801_9ENTR</name>
<proteinExistence type="predicted"/>
<dbReference type="PROSITE" id="PS00894">
    <property type="entry name" value="HTH_DEOR_1"/>
    <property type="match status" value="1"/>
</dbReference>
<dbReference type="InterPro" id="IPR036388">
    <property type="entry name" value="WH-like_DNA-bd_sf"/>
</dbReference>
<dbReference type="SMART" id="SM01134">
    <property type="entry name" value="DeoRC"/>
    <property type="match status" value="1"/>
</dbReference>
<dbReference type="Pfam" id="PF00455">
    <property type="entry name" value="DeoRC"/>
    <property type="match status" value="1"/>
</dbReference>
<dbReference type="EMBL" id="CP012871">
    <property type="protein sequence ID" value="ALR78044.1"/>
    <property type="molecule type" value="Genomic_DNA"/>
</dbReference>
<evidence type="ECO:0000313" key="5">
    <source>
        <dbReference type="EMBL" id="ALR78044.1"/>
    </source>
</evidence>
<dbReference type="SUPFAM" id="SSF46785">
    <property type="entry name" value="Winged helix' DNA-binding domain"/>
    <property type="match status" value="1"/>
</dbReference>
<keyword evidence="2" id="KW-0238">DNA-binding</keyword>
<dbReference type="PRINTS" id="PR00037">
    <property type="entry name" value="HTHLACR"/>
</dbReference>
<evidence type="ECO:0000259" key="4">
    <source>
        <dbReference type="PROSITE" id="PS51000"/>
    </source>
</evidence>